<dbReference type="InterPro" id="IPR036388">
    <property type="entry name" value="WH-like_DNA-bd_sf"/>
</dbReference>
<keyword evidence="7" id="KW-0539">Nucleus</keyword>
<dbReference type="Pfam" id="PF01399">
    <property type="entry name" value="PCI"/>
    <property type="match status" value="1"/>
</dbReference>
<name>A0AAD5TQQ0_9FUNG</name>
<evidence type="ECO:0000256" key="6">
    <source>
        <dbReference type="ARBA" id="ARBA00022790"/>
    </source>
</evidence>
<dbReference type="PANTHER" id="PTHR10855">
    <property type="entry name" value="26S PROTEASOME NON-ATPASE REGULATORY SUBUNIT 12/COP9 SIGNALOSOME COMPLEX SUBUNIT 4"/>
    <property type="match status" value="1"/>
</dbReference>
<proteinExistence type="inferred from homology"/>
<dbReference type="InterPro" id="IPR000717">
    <property type="entry name" value="PCI_dom"/>
</dbReference>
<evidence type="ECO:0000256" key="1">
    <source>
        <dbReference type="ARBA" id="ARBA00004123"/>
    </source>
</evidence>
<dbReference type="InterPro" id="IPR036390">
    <property type="entry name" value="WH_DNA-bd_sf"/>
</dbReference>
<evidence type="ECO:0000256" key="7">
    <source>
        <dbReference type="ARBA" id="ARBA00023242"/>
    </source>
</evidence>
<dbReference type="Proteomes" id="UP001212152">
    <property type="component" value="Unassembled WGS sequence"/>
</dbReference>
<comment type="caution">
    <text evidence="9">The sequence shown here is derived from an EMBL/GenBank/DDBJ whole genome shotgun (WGS) entry which is preliminary data.</text>
</comment>
<dbReference type="PROSITE" id="PS50250">
    <property type="entry name" value="PCI"/>
    <property type="match status" value="1"/>
</dbReference>
<dbReference type="PANTHER" id="PTHR10855:SF2">
    <property type="entry name" value="COP9 SIGNALOSOME COMPLEX SUBUNIT 4"/>
    <property type="match status" value="1"/>
</dbReference>
<evidence type="ECO:0000313" key="10">
    <source>
        <dbReference type="Proteomes" id="UP001212152"/>
    </source>
</evidence>
<dbReference type="Pfam" id="PF22241">
    <property type="entry name" value="PSMD12-CSN4_N"/>
    <property type="match status" value="1"/>
</dbReference>
<dbReference type="EMBL" id="JADGJQ010000021">
    <property type="protein sequence ID" value="KAJ3179333.1"/>
    <property type="molecule type" value="Genomic_DNA"/>
</dbReference>
<protein>
    <recommendedName>
        <fullName evidence="4">COP9 signalosome complex subunit 4</fullName>
    </recommendedName>
</protein>
<dbReference type="GO" id="GO:0008180">
    <property type="term" value="C:COP9 signalosome"/>
    <property type="evidence" value="ECO:0007669"/>
    <property type="project" value="UniProtKB-KW"/>
</dbReference>
<keyword evidence="10" id="KW-1185">Reference proteome</keyword>
<evidence type="ECO:0000313" key="9">
    <source>
        <dbReference type="EMBL" id="KAJ3179333.1"/>
    </source>
</evidence>
<evidence type="ECO:0000259" key="8">
    <source>
        <dbReference type="PROSITE" id="PS50250"/>
    </source>
</evidence>
<sequence length="429" mass="47175">MSLSAQLSAIAASLDTRERGTLYRNLILSLLAACPQLQHNGAAASQQQSPPLQESIREVLTHAVAEATGLVTSRQILQDFVTLFADAAKQVQEGNEAGMEVVREGWEVALAVMQPRAVAFEEQISTVREHLAMLYESAEEWSLAAQMLQGIPLDSGHRAVPAAYKLRIYIQIVRLLLEADDAVAAEAFLNRAALLLDLDGETTPIEQQIHFKSSQARILDQKRSFLLAAAKYHELSYMGEIHETAREQLLQQAVTCAVLAGAGPQRSRMLATLYKDDRLRESRTLASSHDILQKMYLGRVLRTAQVADFATTLAPHQLARLPDGSTVLDRAVTDHNLLAASNIYNNITFDQLATLLGISPENAEKTAARMIGDGNLKGEIDQIDRLILFGKASRRLVGWDEQVAGLCHHVDGIVESIGSKYPEWLDARI</sequence>
<evidence type="ECO:0000256" key="3">
    <source>
        <dbReference type="ARBA" id="ARBA00010417"/>
    </source>
</evidence>
<dbReference type="SUPFAM" id="SSF46785">
    <property type="entry name" value="Winged helix' DNA-binding domain"/>
    <property type="match status" value="1"/>
</dbReference>
<keyword evidence="5" id="KW-0963">Cytoplasm</keyword>
<organism evidence="9 10">
    <name type="scientific">Geranomyces variabilis</name>
    <dbReference type="NCBI Taxonomy" id="109894"/>
    <lineage>
        <taxon>Eukaryota</taxon>
        <taxon>Fungi</taxon>
        <taxon>Fungi incertae sedis</taxon>
        <taxon>Chytridiomycota</taxon>
        <taxon>Chytridiomycota incertae sedis</taxon>
        <taxon>Chytridiomycetes</taxon>
        <taxon>Spizellomycetales</taxon>
        <taxon>Powellomycetaceae</taxon>
        <taxon>Geranomyces</taxon>
    </lineage>
</organism>
<keyword evidence="6" id="KW-0736">Signalosome</keyword>
<dbReference type="InterPro" id="IPR054559">
    <property type="entry name" value="PSMD12-CSN4-like_N"/>
</dbReference>
<reference evidence="9" key="1">
    <citation type="submission" date="2020-05" db="EMBL/GenBank/DDBJ databases">
        <title>Phylogenomic resolution of chytrid fungi.</title>
        <authorList>
            <person name="Stajich J.E."/>
            <person name="Amses K."/>
            <person name="Simmons R."/>
            <person name="Seto K."/>
            <person name="Myers J."/>
            <person name="Bonds A."/>
            <person name="Quandt C.A."/>
            <person name="Barry K."/>
            <person name="Liu P."/>
            <person name="Grigoriev I."/>
            <person name="Longcore J.E."/>
            <person name="James T.Y."/>
        </authorList>
    </citation>
    <scope>NUCLEOTIDE SEQUENCE</scope>
    <source>
        <strain evidence="9">JEL0379</strain>
    </source>
</reference>
<evidence type="ECO:0000256" key="4">
    <source>
        <dbReference type="ARBA" id="ARBA00014881"/>
    </source>
</evidence>
<evidence type="ECO:0000256" key="2">
    <source>
        <dbReference type="ARBA" id="ARBA00004496"/>
    </source>
</evidence>
<comment type="similarity">
    <text evidence="3">Belongs to the CSN4 family.</text>
</comment>
<dbReference type="AlphaFoldDB" id="A0AAD5TQQ0"/>
<dbReference type="GO" id="GO:0005829">
    <property type="term" value="C:cytosol"/>
    <property type="evidence" value="ECO:0007669"/>
    <property type="project" value="TreeGrafter"/>
</dbReference>
<feature type="domain" description="PCI" evidence="8">
    <location>
        <begin position="221"/>
        <end position="394"/>
    </location>
</feature>
<comment type="subcellular location">
    <subcellularLocation>
        <location evidence="2">Cytoplasm</location>
    </subcellularLocation>
    <subcellularLocation>
        <location evidence="1">Nucleus</location>
    </subcellularLocation>
</comment>
<dbReference type="InterPro" id="IPR040134">
    <property type="entry name" value="PSMD12/CSN4"/>
</dbReference>
<gene>
    <name evidence="9" type="ORF">HDU87_002942</name>
</gene>
<accession>A0AAD5TQQ0</accession>
<dbReference type="SMART" id="SM00088">
    <property type="entry name" value="PINT"/>
    <property type="match status" value="1"/>
</dbReference>
<evidence type="ECO:0000256" key="5">
    <source>
        <dbReference type="ARBA" id="ARBA00022490"/>
    </source>
</evidence>
<dbReference type="Gene3D" id="1.10.10.10">
    <property type="entry name" value="Winged helix-like DNA-binding domain superfamily/Winged helix DNA-binding domain"/>
    <property type="match status" value="1"/>
</dbReference>